<reference evidence="2" key="1">
    <citation type="submission" date="2011-04" db="EMBL/GenBank/DDBJ databases">
        <title>Evolution of plant cell wall degrading machinery underlies the functional diversity of forest fungi.</title>
        <authorList>
            <consortium name="US DOE Joint Genome Institute (JGI-PGF)"/>
            <person name="Eastwood D.C."/>
            <person name="Floudas D."/>
            <person name="Binder M."/>
            <person name="Majcherczyk A."/>
            <person name="Schneider P."/>
            <person name="Aerts A."/>
            <person name="Asiegbu F.O."/>
            <person name="Baker S.E."/>
            <person name="Barry K."/>
            <person name="Bendiksby M."/>
            <person name="Blumentritt M."/>
            <person name="Coutinho P.M."/>
            <person name="Cullen D."/>
            <person name="Cullen D."/>
            <person name="Gathman A."/>
            <person name="Goodell B."/>
            <person name="Henrissat B."/>
            <person name="Ihrmark K."/>
            <person name="Kauserud H."/>
            <person name="Kohler A."/>
            <person name="LaButti K."/>
            <person name="Lapidus A."/>
            <person name="Lavin J.L."/>
            <person name="Lee Y.-H."/>
            <person name="Lindquist E."/>
            <person name="Lilly W."/>
            <person name="Lucas S."/>
            <person name="Morin E."/>
            <person name="Murat C."/>
            <person name="Oguiza J.A."/>
            <person name="Park J."/>
            <person name="Pisabarro A.G."/>
            <person name="Riley R."/>
            <person name="Rosling A."/>
            <person name="Salamov A."/>
            <person name="Schmidt O."/>
            <person name="Schmutz J."/>
            <person name="Skrede I."/>
            <person name="Stenlid J."/>
            <person name="Wiebenga A."/>
            <person name="Xie X."/>
            <person name="Kues U."/>
            <person name="Hibbett D.S."/>
            <person name="Hoffmeister D."/>
            <person name="Hogberg N."/>
            <person name="Martin F."/>
            <person name="Grigoriev I.V."/>
            <person name="Watkinson S.C."/>
        </authorList>
    </citation>
    <scope>NUCLEOTIDE SEQUENCE</scope>
    <source>
        <strain evidence="2">S7.9</strain>
    </source>
</reference>
<accession>F8PBH7</accession>
<protein>
    <submittedName>
        <fullName evidence="2">Uncharacterized protein</fullName>
    </submittedName>
</protein>
<organism>
    <name type="scientific">Serpula lacrymans var. lacrymans (strain S7.9)</name>
    <name type="common">Dry rot fungus</name>
    <dbReference type="NCBI Taxonomy" id="578457"/>
    <lineage>
        <taxon>Eukaryota</taxon>
        <taxon>Fungi</taxon>
        <taxon>Dikarya</taxon>
        <taxon>Basidiomycota</taxon>
        <taxon>Agaricomycotina</taxon>
        <taxon>Agaricomycetes</taxon>
        <taxon>Agaricomycetidae</taxon>
        <taxon>Boletales</taxon>
        <taxon>Coniophorineae</taxon>
        <taxon>Serpulaceae</taxon>
        <taxon>Serpula</taxon>
    </lineage>
</organism>
<dbReference type="HOGENOM" id="CLU_1448544_0_0_1"/>
<name>F8PBH7_SERL9</name>
<gene>
    <name evidence="2" type="ORF">SERLADRAFT_479231</name>
</gene>
<dbReference type="AlphaFoldDB" id="F8PBH7"/>
<proteinExistence type="predicted"/>
<dbReference type="Proteomes" id="UP000008064">
    <property type="component" value="Unassembled WGS sequence"/>
</dbReference>
<feature type="region of interest" description="Disordered" evidence="1">
    <location>
        <begin position="50"/>
        <end position="72"/>
    </location>
</feature>
<sequence>MMSESATLPVMAGSSASVGKRSGGCVSELGNEGRRCTPGLGDKYGRWASEGGKSGRCASVGGKDGRERLGESVPDTGFEVRCSIEGDIGGGAAARDTTDGSCTKGVLRKGTTAGDGIENVGVGVRIGTAAGDGIENVGVGVRRGTAAGDGIENAGVLAVNDCCDCCCDPPPLPPPPDICRTVSLGAS</sequence>
<evidence type="ECO:0000256" key="1">
    <source>
        <dbReference type="SAM" id="MobiDB-lite"/>
    </source>
</evidence>
<dbReference type="RefSeq" id="XP_007323748.1">
    <property type="nucleotide sequence ID" value="XM_007323686.1"/>
</dbReference>
<dbReference type="GeneID" id="18821316"/>
<dbReference type="KEGG" id="sla:SERLADRAFT_479231"/>
<dbReference type="EMBL" id="GL945443">
    <property type="protein sequence ID" value="EGO19615.1"/>
    <property type="molecule type" value="Genomic_DNA"/>
</dbReference>
<evidence type="ECO:0000313" key="2">
    <source>
        <dbReference type="EMBL" id="EGO19615.1"/>
    </source>
</evidence>